<gene>
    <name evidence="1" type="ORF">VP01_8174g1</name>
</gene>
<sequence>MFGQIACALEAAFESATMVFLIFNSFLTHSHAAVINFFLIKKSLASLHELVPRGELFFGVRLIYLPEYLPELNPIEVFFSQIEQILPK</sequence>
<proteinExistence type="predicted"/>
<dbReference type="EMBL" id="LAVV01013687">
    <property type="protein sequence ID" value="KNZ45391.1"/>
    <property type="molecule type" value="Genomic_DNA"/>
</dbReference>
<dbReference type="OrthoDB" id="2266637at2759"/>
<dbReference type="VEuPathDB" id="FungiDB:VP01_8174g1"/>
<evidence type="ECO:0000313" key="1">
    <source>
        <dbReference type="EMBL" id="KNZ45391.1"/>
    </source>
</evidence>
<reference evidence="1 2" key="1">
    <citation type="submission" date="2015-08" db="EMBL/GenBank/DDBJ databases">
        <title>Next Generation Sequencing and Analysis of the Genome of Puccinia sorghi L Schw, the Causal Agent of Maize Common Rust.</title>
        <authorList>
            <person name="Rochi L."/>
            <person name="Burguener G."/>
            <person name="Darino M."/>
            <person name="Turjanski A."/>
            <person name="Kreff E."/>
            <person name="Dieguez M.J."/>
            <person name="Sacco F."/>
        </authorList>
    </citation>
    <scope>NUCLEOTIDE SEQUENCE [LARGE SCALE GENOMIC DNA]</scope>
    <source>
        <strain evidence="1 2">RO10H11247</strain>
    </source>
</reference>
<accession>A0A0L6UA64</accession>
<evidence type="ECO:0000313" key="2">
    <source>
        <dbReference type="Proteomes" id="UP000037035"/>
    </source>
</evidence>
<dbReference type="AlphaFoldDB" id="A0A0L6UA64"/>
<keyword evidence="2" id="KW-1185">Reference proteome</keyword>
<name>A0A0L6UA64_9BASI</name>
<organism evidence="1 2">
    <name type="scientific">Puccinia sorghi</name>
    <dbReference type="NCBI Taxonomy" id="27349"/>
    <lineage>
        <taxon>Eukaryota</taxon>
        <taxon>Fungi</taxon>
        <taxon>Dikarya</taxon>
        <taxon>Basidiomycota</taxon>
        <taxon>Pucciniomycotina</taxon>
        <taxon>Pucciniomycetes</taxon>
        <taxon>Pucciniales</taxon>
        <taxon>Pucciniaceae</taxon>
        <taxon>Puccinia</taxon>
    </lineage>
</organism>
<protein>
    <submittedName>
        <fullName evidence="1">Putative signal peptide protein</fullName>
    </submittedName>
</protein>
<dbReference type="Proteomes" id="UP000037035">
    <property type="component" value="Unassembled WGS sequence"/>
</dbReference>
<comment type="caution">
    <text evidence="1">The sequence shown here is derived from an EMBL/GenBank/DDBJ whole genome shotgun (WGS) entry which is preliminary data.</text>
</comment>